<organism evidence="1 2">
    <name type="scientific">Reichenbachiella agarivorans</name>
    <dbReference type="NCBI Taxonomy" id="2979464"/>
    <lineage>
        <taxon>Bacteria</taxon>
        <taxon>Pseudomonadati</taxon>
        <taxon>Bacteroidota</taxon>
        <taxon>Cytophagia</taxon>
        <taxon>Cytophagales</taxon>
        <taxon>Reichenbachiellaceae</taxon>
        <taxon>Reichenbachiella</taxon>
    </lineage>
</organism>
<name>A0ABY6CX22_9BACT</name>
<evidence type="ECO:0000313" key="2">
    <source>
        <dbReference type="Proteomes" id="UP001065174"/>
    </source>
</evidence>
<dbReference type="NCBIfam" id="TIGR03519">
    <property type="entry name" value="T9SS_PorP_fam"/>
    <property type="match status" value="1"/>
</dbReference>
<dbReference type="RefSeq" id="WP_262311369.1">
    <property type="nucleotide sequence ID" value="NZ_CP106679.1"/>
</dbReference>
<gene>
    <name evidence="1" type="ORF">N6H18_08295</name>
</gene>
<evidence type="ECO:0000313" key="1">
    <source>
        <dbReference type="EMBL" id="UXP33943.1"/>
    </source>
</evidence>
<accession>A0ABY6CX22</accession>
<keyword evidence="2" id="KW-1185">Reference proteome</keyword>
<protein>
    <submittedName>
        <fullName evidence="1">Type IX secretion system membrane protein PorP/SprF</fullName>
    </submittedName>
</protein>
<dbReference type="Pfam" id="PF11751">
    <property type="entry name" value="PorP_SprF"/>
    <property type="match status" value="1"/>
</dbReference>
<sequence length="303" mass="34713">MKRSLLIILILCGYVLAGRAQQYPETSLYSINPYLINPGFTGYLSDLSGYVSARSPLSVQENEIRSYRVGLNQAIEKSNIGIGGKLTYDQRDFFESVYVDFSFAYKIVMGNKRVFSLGTDIGIVNRSYNLDNLSSTVDLTDPTLSSDYYYKTNFKMGIGLAYYSTHIEAGIAMPYMLEGSENLTTYFNAYLAYKHYFSHDEWLLKPNLYWVTYPDATDMLNVSLMVERRDKFWGQLGATTTKELLFAMGFKFQIYELSYSYAHNIEGNQPPYKSSNEIMLRIHYGKSNKVIAHIATKQNRKGY</sequence>
<dbReference type="Proteomes" id="UP001065174">
    <property type="component" value="Chromosome"/>
</dbReference>
<proteinExistence type="predicted"/>
<reference evidence="1" key="1">
    <citation type="submission" date="2022-09" db="EMBL/GenBank/DDBJ databases">
        <title>Comparative genomics and taxonomic characterization of three novel marine species of genus Reichenbachiella exhibiting antioxidant and polysaccharide degradation activities.</title>
        <authorList>
            <person name="Muhammad N."/>
            <person name="Lee Y.-J."/>
            <person name="Ko J."/>
            <person name="Kim S.-G."/>
        </authorList>
    </citation>
    <scope>NUCLEOTIDE SEQUENCE</scope>
    <source>
        <strain evidence="1">BKB1-1</strain>
    </source>
</reference>
<dbReference type="EMBL" id="CP106679">
    <property type="protein sequence ID" value="UXP33943.1"/>
    <property type="molecule type" value="Genomic_DNA"/>
</dbReference>
<dbReference type="InterPro" id="IPR019861">
    <property type="entry name" value="PorP/SprF_Bacteroidetes"/>
</dbReference>